<gene>
    <name evidence="2" type="ORF">CYMTET_52457</name>
</gene>
<proteinExistence type="predicted"/>
<organism evidence="2 3">
    <name type="scientific">Cymbomonas tetramitiformis</name>
    <dbReference type="NCBI Taxonomy" id="36881"/>
    <lineage>
        <taxon>Eukaryota</taxon>
        <taxon>Viridiplantae</taxon>
        <taxon>Chlorophyta</taxon>
        <taxon>Pyramimonadophyceae</taxon>
        <taxon>Pyramimonadales</taxon>
        <taxon>Pyramimonadaceae</taxon>
        <taxon>Cymbomonas</taxon>
    </lineage>
</organism>
<protein>
    <submittedName>
        <fullName evidence="2">Uncharacterized protein</fullName>
    </submittedName>
</protein>
<feature type="compositionally biased region" description="Basic and acidic residues" evidence="1">
    <location>
        <begin position="552"/>
        <end position="561"/>
    </location>
</feature>
<feature type="non-terminal residue" evidence="2">
    <location>
        <position position="766"/>
    </location>
</feature>
<dbReference type="EMBL" id="LGRX02034579">
    <property type="protein sequence ID" value="KAK3237471.1"/>
    <property type="molecule type" value="Genomic_DNA"/>
</dbReference>
<feature type="compositionally biased region" description="Polar residues" evidence="1">
    <location>
        <begin position="499"/>
        <end position="509"/>
    </location>
</feature>
<keyword evidence="3" id="KW-1185">Reference proteome</keyword>
<name>A0AAE0ER26_9CHLO</name>
<dbReference type="Proteomes" id="UP001190700">
    <property type="component" value="Unassembled WGS sequence"/>
</dbReference>
<evidence type="ECO:0000256" key="1">
    <source>
        <dbReference type="SAM" id="MobiDB-lite"/>
    </source>
</evidence>
<sequence length="766" mass="84840">MLRPACGRRQNLLAEALPSLLCVQWPVSWVGDALERSVCASIERRLRKTGATDFSTRSVVTLGAFQKWVDEQFKVMARKLTDLLIHDTLEGVDDRMRPEEVIEEARAACRGRLEAALQRFSIDLPKEIYTSSFTAGRPKIERLLTNRIADMMEQSAPITISPQMRARMNMSEMRAFAEKELLQQAGKELIAAGVTVVGFADRPDEVVTMQSFHWAVANFGAMRCGGVFGGPPLCALLTTLQSGRTTRSEVLGRKKLRDQLLALMTLIKGEISQTRQVGTRRPILEESESMNQYYQALHCATRLMMSQKEEGITNAEALYRLVRDMQRLFVDHQKLKLPRVAPPDDPECLLDPIVHLSQDANMGIQILNSFAEVLQSLPAEEVREQFTKPAGGGSMTHFAIGHVLQMPGVMDEICAHARASATVLELASFPTSFPDLYVRADQHEGRNSLSEMMAGRLLTALEAAREMSLLLAYHRVQGPRKSQVTKERKASRKMAAQSEGGQDSYTGSARRTVRNIFSLSRRMTRSSSKPSSPLSSNPLYPHSGRNGFSDSPSRKRSESRLRGSPTKVSEVPMKSTYTRFVELAASVREHILEAVLLNIEHTMGGGEVLKQNMLGQLLDTSNRVKDDLTRRLLSELSAMVSPSHLLLDALKAMILQMDEDRLEKVSLDMLTFAHCQGFTVLQAALGHSRHRAMQKIVQRVRAPPAFQASPGDAHSNRRRTPVKLGCHVASSVACAGCPEAQSRPPVGAPLSVLAELLKKVHGPAAR</sequence>
<feature type="region of interest" description="Disordered" evidence="1">
    <location>
        <begin position="477"/>
        <end position="569"/>
    </location>
</feature>
<evidence type="ECO:0000313" key="3">
    <source>
        <dbReference type="Proteomes" id="UP001190700"/>
    </source>
</evidence>
<comment type="caution">
    <text evidence="2">The sequence shown here is derived from an EMBL/GenBank/DDBJ whole genome shotgun (WGS) entry which is preliminary data.</text>
</comment>
<dbReference type="AlphaFoldDB" id="A0AAE0ER26"/>
<evidence type="ECO:0000313" key="2">
    <source>
        <dbReference type="EMBL" id="KAK3237471.1"/>
    </source>
</evidence>
<accession>A0AAE0ER26</accession>
<feature type="compositionally biased region" description="Low complexity" evidence="1">
    <location>
        <begin position="526"/>
        <end position="543"/>
    </location>
</feature>
<reference evidence="2 3" key="1">
    <citation type="journal article" date="2015" name="Genome Biol. Evol.">
        <title>Comparative Genomics of a Bacterivorous Green Alga Reveals Evolutionary Causalities and Consequences of Phago-Mixotrophic Mode of Nutrition.</title>
        <authorList>
            <person name="Burns J.A."/>
            <person name="Paasch A."/>
            <person name="Narechania A."/>
            <person name="Kim E."/>
        </authorList>
    </citation>
    <scope>NUCLEOTIDE SEQUENCE [LARGE SCALE GENOMIC DNA]</scope>
    <source>
        <strain evidence="2 3">PLY_AMNH</strain>
    </source>
</reference>